<keyword evidence="5" id="KW-1185">Reference proteome</keyword>
<feature type="chain" id="PRO_5038275693" description="Fibrinogen C-terminal domain-containing protein" evidence="2">
    <location>
        <begin position="19"/>
        <end position="544"/>
    </location>
</feature>
<dbReference type="InterPro" id="IPR020837">
    <property type="entry name" value="Fibrinogen_CS"/>
</dbReference>
<accession>A0A914AIQ3</accession>
<dbReference type="PANTHER" id="PTHR19143">
    <property type="entry name" value="FIBRINOGEN/TENASCIN/ANGIOPOEITIN"/>
    <property type="match status" value="1"/>
</dbReference>
<dbReference type="SUPFAM" id="SSF56496">
    <property type="entry name" value="Fibrinogen C-terminal domain-like"/>
    <property type="match status" value="2"/>
</dbReference>
<dbReference type="RefSeq" id="XP_038063529.1">
    <property type="nucleotide sequence ID" value="XM_038207601.1"/>
</dbReference>
<dbReference type="PROSITE" id="PS51406">
    <property type="entry name" value="FIBRINOGEN_C_2"/>
    <property type="match status" value="2"/>
</dbReference>
<feature type="signal peptide" evidence="2">
    <location>
        <begin position="1"/>
        <end position="18"/>
    </location>
</feature>
<feature type="domain" description="Fibrinogen C-terminal" evidence="3">
    <location>
        <begin position="90"/>
        <end position="312"/>
    </location>
</feature>
<dbReference type="InterPro" id="IPR036056">
    <property type="entry name" value="Fibrinogen-like_C"/>
</dbReference>
<evidence type="ECO:0000313" key="4">
    <source>
        <dbReference type="EnsemblMetazoa" id="XP_038063528.1"/>
    </source>
</evidence>
<reference evidence="4" key="1">
    <citation type="submission" date="2022-11" db="UniProtKB">
        <authorList>
            <consortium name="EnsemblMetazoa"/>
        </authorList>
    </citation>
    <scope>IDENTIFICATION</scope>
</reference>
<dbReference type="GeneID" id="119734229"/>
<keyword evidence="2" id="KW-0732">Signal</keyword>
<dbReference type="SMART" id="SM00186">
    <property type="entry name" value="FBG"/>
    <property type="match status" value="2"/>
</dbReference>
<proteinExistence type="predicted"/>
<protein>
    <recommendedName>
        <fullName evidence="3">Fibrinogen C-terminal domain-containing protein</fullName>
    </recommendedName>
</protein>
<dbReference type="PROSITE" id="PS00514">
    <property type="entry name" value="FIBRINOGEN_C_1"/>
    <property type="match status" value="2"/>
</dbReference>
<name>A0A914AIQ3_PATMI</name>
<evidence type="ECO:0000313" key="5">
    <source>
        <dbReference type="Proteomes" id="UP000887568"/>
    </source>
</evidence>
<dbReference type="OMA" id="ACHHANL"/>
<dbReference type="CDD" id="cd00087">
    <property type="entry name" value="FReD"/>
    <property type="match status" value="2"/>
</dbReference>
<feature type="domain" description="Fibrinogen C-terminal" evidence="3">
    <location>
        <begin position="322"/>
        <end position="544"/>
    </location>
</feature>
<dbReference type="PANTHER" id="PTHR19143:SF458">
    <property type="entry name" value="FIBRINOGEN C-TERMINAL DOMAIN-CONTAINING PROTEIN-RELATED"/>
    <property type="match status" value="1"/>
</dbReference>
<dbReference type="Gene3D" id="3.90.215.10">
    <property type="entry name" value="Gamma Fibrinogen, chain A, domain 1"/>
    <property type="match status" value="2"/>
</dbReference>
<evidence type="ECO:0000256" key="2">
    <source>
        <dbReference type="SAM" id="SignalP"/>
    </source>
</evidence>
<dbReference type="OrthoDB" id="6145874at2759"/>
<dbReference type="EnsemblMetazoa" id="XM_038207600.1">
    <property type="protein sequence ID" value="XP_038063528.1"/>
    <property type="gene ID" value="LOC119734229"/>
</dbReference>
<evidence type="ECO:0000259" key="3">
    <source>
        <dbReference type="PROSITE" id="PS51406"/>
    </source>
</evidence>
<organism evidence="4 5">
    <name type="scientific">Patiria miniata</name>
    <name type="common">Bat star</name>
    <name type="synonym">Asterina miniata</name>
    <dbReference type="NCBI Taxonomy" id="46514"/>
    <lineage>
        <taxon>Eukaryota</taxon>
        <taxon>Metazoa</taxon>
        <taxon>Echinodermata</taxon>
        <taxon>Eleutherozoa</taxon>
        <taxon>Asterozoa</taxon>
        <taxon>Asteroidea</taxon>
        <taxon>Valvatacea</taxon>
        <taxon>Valvatida</taxon>
        <taxon>Asterinidae</taxon>
        <taxon>Patiria</taxon>
    </lineage>
</organism>
<sequence length="544" mass="61058">MLPIFSLCLVALAATCMSQTVVQPETDNDVPRDDDIQQCIDNDALTTEILAAMESAIKISQYGTQAEKLKALKRVEKHVSKMRQIIRIEEEESAKLRDCSEVQHSGATESGVYTITPPGSEAIEVYCDMITDGGGWTVFQRRQDGTESFDRLFEDYSRGFGESDGEFWLGNTALQALTAEGKVDLRLDMWDWEGNYKYATYSGFRVSGEDFTLRFTENSYQGTAGDSLSYHNGKGFTTRDHDVDGAGSGNCAVWLYSGWWFDLCHRANLNGRYKNELDATEGMEQDQGIQWMAWKGNRYSLSRSEMKLRQARKPSLESTRLPSATSAAADCAEIMASGILESGVYSISAPGMDPVEVYCDMDTDGGGWTVFQRQESALVNFDQGFQEYSEGFGEAAGDYWLGNSALRRLTDAKRGGFELRVDLWDWDDTQRYATYQNFSVSGEHFTLHIGEYSGDAGDSLTYHNGKGFTTRDNDVDGALDGNCAVWLYSGWWFDLCHRANLNGRYMNELDATTGMREDQGIQWMAWKGNQYSLKKSEMKVRPMA</sequence>
<dbReference type="InterPro" id="IPR050373">
    <property type="entry name" value="Fibrinogen_C-term_domain"/>
</dbReference>
<dbReference type="RefSeq" id="XP_038063528.1">
    <property type="nucleotide sequence ID" value="XM_038207600.1"/>
</dbReference>
<dbReference type="InterPro" id="IPR014716">
    <property type="entry name" value="Fibrinogen_a/b/g_C_1"/>
</dbReference>
<dbReference type="FunFam" id="3.90.215.10:FF:000001">
    <property type="entry name" value="Tenascin isoform 1"/>
    <property type="match status" value="2"/>
</dbReference>
<dbReference type="NCBIfam" id="NF040941">
    <property type="entry name" value="GGGWT_bact"/>
    <property type="match status" value="2"/>
</dbReference>
<evidence type="ECO:0000256" key="1">
    <source>
        <dbReference type="ARBA" id="ARBA00023157"/>
    </source>
</evidence>
<dbReference type="GO" id="GO:0005615">
    <property type="term" value="C:extracellular space"/>
    <property type="evidence" value="ECO:0007669"/>
    <property type="project" value="TreeGrafter"/>
</dbReference>
<dbReference type="EnsemblMetazoa" id="XM_038207601.1">
    <property type="protein sequence ID" value="XP_038063529.1"/>
    <property type="gene ID" value="LOC119734229"/>
</dbReference>
<dbReference type="Proteomes" id="UP000887568">
    <property type="component" value="Unplaced"/>
</dbReference>
<keyword evidence="1" id="KW-1015">Disulfide bond</keyword>
<dbReference type="InterPro" id="IPR002181">
    <property type="entry name" value="Fibrinogen_a/b/g_C_dom"/>
</dbReference>
<dbReference type="Pfam" id="PF00147">
    <property type="entry name" value="Fibrinogen_C"/>
    <property type="match status" value="2"/>
</dbReference>
<dbReference type="AlphaFoldDB" id="A0A914AIQ3"/>